<name>A0A9P6UBC8_9FUNG</name>
<dbReference type="Gene3D" id="3.40.50.150">
    <property type="entry name" value="Vaccinia Virus protein VP39"/>
    <property type="match status" value="1"/>
</dbReference>
<dbReference type="SUPFAM" id="SSF53335">
    <property type="entry name" value="S-adenosyl-L-methionine-dependent methyltransferases"/>
    <property type="match status" value="1"/>
</dbReference>
<dbReference type="OrthoDB" id="407325at2759"/>
<dbReference type="GO" id="GO:0005737">
    <property type="term" value="C:cytoplasm"/>
    <property type="evidence" value="ECO:0007669"/>
    <property type="project" value="TreeGrafter"/>
</dbReference>
<sequence>MPRDLERQRQAAEAKRLARQARRNQQSTSDVDDAFDGFEDSIGLFGDSKVAHGQAGKLIEYDGLKLHLANVDGGAVGLMAHFVWNSAFVLAEYIQRDEGSLVRGKRVLEFGAAAGLDGLLAVKKGAAFVTLSDYPDPKVISNLERNWCENILGPFLQASLGQPQQQQEPVLEEGFLEKMDHQRRIRSEQGCRSAVRGHAWGESVTPLLDCIAADRTTDGDVEDGQSTAASEDRNRYDLIMMADTLWVADGHRLLLESCKACLAPKSGSKIIVCCGLHTGLRVVQQFLDMARSSPFGYTVELKEIRQQPRWGETRTEEEQRADAAKLTEVELLSFDVEERNRTVLVYELLFTDK</sequence>
<comment type="caution">
    <text evidence="2">The sequence shown here is derived from an EMBL/GenBank/DDBJ whole genome shotgun (WGS) entry which is preliminary data.</text>
</comment>
<dbReference type="PANTHER" id="PTHR14614:SF130">
    <property type="entry name" value="PROTEIN-LYSINE N-METHYLTRANSFERASE EEF2KMT"/>
    <property type="match status" value="1"/>
</dbReference>
<dbReference type="PANTHER" id="PTHR14614">
    <property type="entry name" value="HEPATOCELLULAR CARCINOMA-ASSOCIATED ANTIGEN"/>
    <property type="match status" value="1"/>
</dbReference>
<dbReference type="EMBL" id="JAAAJB010000071">
    <property type="protein sequence ID" value="KAG0267687.1"/>
    <property type="molecule type" value="Genomic_DNA"/>
</dbReference>
<gene>
    <name evidence="2" type="ORF">DFQ27_008468</name>
</gene>
<reference evidence="2" key="1">
    <citation type="journal article" date="2020" name="Fungal Divers.">
        <title>Resolving the Mortierellaceae phylogeny through synthesis of multi-gene phylogenetics and phylogenomics.</title>
        <authorList>
            <person name="Vandepol N."/>
            <person name="Liber J."/>
            <person name="Desiro A."/>
            <person name="Na H."/>
            <person name="Kennedy M."/>
            <person name="Barry K."/>
            <person name="Grigoriev I.V."/>
            <person name="Miller A.N."/>
            <person name="O'Donnell K."/>
            <person name="Stajich J.E."/>
            <person name="Bonito G."/>
        </authorList>
    </citation>
    <scope>NUCLEOTIDE SEQUENCE</scope>
    <source>
        <strain evidence="2">BC1065</strain>
    </source>
</reference>
<dbReference type="Proteomes" id="UP000807716">
    <property type="component" value="Unassembled WGS sequence"/>
</dbReference>
<evidence type="ECO:0000313" key="2">
    <source>
        <dbReference type="EMBL" id="KAG0267687.1"/>
    </source>
</evidence>
<evidence type="ECO:0000313" key="3">
    <source>
        <dbReference type="Proteomes" id="UP000807716"/>
    </source>
</evidence>
<feature type="compositionally biased region" description="Basic and acidic residues" evidence="1">
    <location>
        <begin position="1"/>
        <end position="16"/>
    </location>
</feature>
<dbReference type="Pfam" id="PF10294">
    <property type="entry name" value="Methyltransf_16"/>
    <property type="match status" value="1"/>
</dbReference>
<dbReference type="AlphaFoldDB" id="A0A9P6UBC8"/>
<organism evidence="2 3">
    <name type="scientific">Actinomortierella ambigua</name>
    <dbReference type="NCBI Taxonomy" id="1343610"/>
    <lineage>
        <taxon>Eukaryota</taxon>
        <taxon>Fungi</taxon>
        <taxon>Fungi incertae sedis</taxon>
        <taxon>Mucoromycota</taxon>
        <taxon>Mortierellomycotina</taxon>
        <taxon>Mortierellomycetes</taxon>
        <taxon>Mortierellales</taxon>
        <taxon>Mortierellaceae</taxon>
        <taxon>Actinomortierella</taxon>
    </lineage>
</organism>
<dbReference type="InterPro" id="IPR019410">
    <property type="entry name" value="Methyltransf_16"/>
</dbReference>
<accession>A0A9P6UBC8</accession>
<protein>
    <submittedName>
        <fullName evidence="2">Uncharacterized protein</fullName>
    </submittedName>
</protein>
<proteinExistence type="predicted"/>
<dbReference type="InterPro" id="IPR029063">
    <property type="entry name" value="SAM-dependent_MTases_sf"/>
</dbReference>
<evidence type="ECO:0000256" key="1">
    <source>
        <dbReference type="SAM" id="MobiDB-lite"/>
    </source>
</evidence>
<keyword evidence="3" id="KW-1185">Reference proteome</keyword>
<feature type="region of interest" description="Disordered" evidence="1">
    <location>
        <begin position="1"/>
        <end position="34"/>
    </location>
</feature>